<organism evidence="7 8">
    <name type="scientific">Haloferax larsenii</name>
    <dbReference type="NCBI Taxonomy" id="302484"/>
    <lineage>
        <taxon>Archaea</taxon>
        <taxon>Methanobacteriati</taxon>
        <taxon>Methanobacteriota</taxon>
        <taxon>Stenosarchaea group</taxon>
        <taxon>Halobacteria</taxon>
        <taxon>Halobacteriales</taxon>
        <taxon>Haloferacaceae</taxon>
        <taxon>Haloferax</taxon>
    </lineage>
</organism>
<feature type="transmembrane region" description="Helical" evidence="6">
    <location>
        <begin position="397"/>
        <end position="417"/>
    </location>
</feature>
<feature type="transmembrane region" description="Helical" evidence="6">
    <location>
        <begin position="45"/>
        <end position="66"/>
    </location>
</feature>
<feature type="transmembrane region" description="Helical" evidence="6">
    <location>
        <begin position="87"/>
        <end position="107"/>
    </location>
</feature>
<evidence type="ECO:0000256" key="1">
    <source>
        <dbReference type="ARBA" id="ARBA00004651"/>
    </source>
</evidence>
<accession>A0ABY5RF06</accession>
<protein>
    <submittedName>
        <fullName evidence="7">Flippase</fullName>
    </submittedName>
</protein>
<feature type="transmembrane region" description="Helical" evidence="6">
    <location>
        <begin position="119"/>
        <end position="136"/>
    </location>
</feature>
<feature type="transmembrane region" description="Helical" evidence="6">
    <location>
        <begin position="369"/>
        <end position="391"/>
    </location>
</feature>
<feature type="transmembrane region" description="Helical" evidence="6">
    <location>
        <begin position="341"/>
        <end position="357"/>
    </location>
</feature>
<feature type="transmembrane region" description="Helical" evidence="6">
    <location>
        <begin position="457"/>
        <end position="477"/>
    </location>
</feature>
<dbReference type="InterPro" id="IPR002797">
    <property type="entry name" value="Polysacc_synth"/>
</dbReference>
<evidence type="ECO:0000256" key="4">
    <source>
        <dbReference type="ARBA" id="ARBA00022989"/>
    </source>
</evidence>
<dbReference type="CDD" id="cd13128">
    <property type="entry name" value="MATE_Wzx_like"/>
    <property type="match status" value="1"/>
</dbReference>
<comment type="subcellular location">
    <subcellularLocation>
        <location evidence="1">Cell membrane</location>
        <topology evidence="1">Multi-pass membrane protein</topology>
    </subcellularLocation>
</comment>
<evidence type="ECO:0000313" key="7">
    <source>
        <dbReference type="EMBL" id="UVE50739.1"/>
    </source>
</evidence>
<feature type="transmembrane region" description="Helical" evidence="6">
    <location>
        <begin position="157"/>
        <end position="173"/>
    </location>
</feature>
<keyword evidence="8" id="KW-1185">Reference proteome</keyword>
<reference evidence="7" key="1">
    <citation type="submission" date="2021-07" db="EMBL/GenBank/DDBJ databases">
        <title>Studies on halocins as antimicrobial molecules from haloarchaea.</title>
        <authorList>
            <person name="Kumar S."/>
            <person name="Khare S.K."/>
        </authorList>
    </citation>
    <scope>NUCLEOTIDE SEQUENCE</scope>
    <source>
        <strain evidence="7">NCIM 5678</strain>
    </source>
</reference>
<dbReference type="RefSeq" id="WP_258302751.1">
    <property type="nucleotide sequence ID" value="NZ_CP078063.1"/>
</dbReference>
<keyword evidence="5 6" id="KW-0472">Membrane</keyword>
<feature type="transmembrane region" description="Helical" evidence="6">
    <location>
        <begin position="12"/>
        <end position="33"/>
    </location>
</feature>
<keyword evidence="2" id="KW-1003">Cell membrane</keyword>
<dbReference type="PANTHER" id="PTHR30250:SF27">
    <property type="entry name" value="POLYSACCHARIDE BIOSYNTHESIS PROTEIN"/>
    <property type="match status" value="1"/>
</dbReference>
<feature type="transmembrane region" description="Helical" evidence="6">
    <location>
        <begin position="429"/>
        <end position="445"/>
    </location>
</feature>
<keyword evidence="3 6" id="KW-0812">Transmembrane</keyword>
<evidence type="ECO:0000256" key="5">
    <source>
        <dbReference type="ARBA" id="ARBA00023136"/>
    </source>
</evidence>
<evidence type="ECO:0000256" key="3">
    <source>
        <dbReference type="ARBA" id="ARBA00022692"/>
    </source>
</evidence>
<proteinExistence type="predicted"/>
<dbReference type="PANTHER" id="PTHR30250">
    <property type="entry name" value="PST FAMILY PREDICTED COLANIC ACID TRANSPORTER"/>
    <property type="match status" value="1"/>
</dbReference>
<dbReference type="Pfam" id="PF01943">
    <property type="entry name" value="Polysacc_synt"/>
    <property type="match status" value="1"/>
</dbReference>
<dbReference type="InterPro" id="IPR050833">
    <property type="entry name" value="Poly_Biosynth_Transport"/>
</dbReference>
<dbReference type="Proteomes" id="UP001058330">
    <property type="component" value="Chromosome"/>
</dbReference>
<feature type="transmembrane region" description="Helical" evidence="6">
    <location>
        <begin position="302"/>
        <end position="321"/>
    </location>
</feature>
<evidence type="ECO:0000313" key="8">
    <source>
        <dbReference type="Proteomes" id="UP001058330"/>
    </source>
</evidence>
<feature type="transmembrane region" description="Helical" evidence="6">
    <location>
        <begin position="258"/>
        <end position="281"/>
    </location>
</feature>
<dbReference type="EMBL" id="CP078063">
    <property type="protein sequence ID" value="UVE50739.1"/>
    <property type="molecule type" value="Genomic_DNA"/>
</dbReference>
<evidence type="ECO:0000256" key="2">
    <source>
        <dbReference type="ARBA" id="ARBA00022475"/>
    </source>
</evidence>
<keyword evidence="4 6" id="KW-1133">Transmembrane helix</keyword>
<name>A0ABY5RF06_HALLR</name>
<gene>
    <name evidence="7" type="ORF">KU306_02285</name>
</gene>
<evidence type="ECO:0000256" key="6">
    <source>
        <dbReference type="SAM" id="Phobius"/>
    </source>
</evidence>
<sequence length="491" mass="53389">MSTKSTSMEKAAIGTILIFIGNAIGMGLGFVARISIAKLTNPSDYGLIVLGITILNSLTVFSLLGLEKGLARNVAISEQASRLVSSAFQSVAVTSLLVVGLSTGIVLTNGTLVGESATVFVIFLIGVPFLTSHNLIKGIFQGKEDTVAKIISQDISRRGLVIIFSVAGILAGYEVVGAAIGWISGIVLTSVISFTLLRVRSPSLINTRKLFDFDYPSSKSLLTFSLPIMLSDSTWRLMQEVDNILIGYLISNTSSVGLYDVSYTLSKSLLIFLWTFQFLFLPMFTKMYQSSSRDELNKFYSSVTKWMCCLSLPTVALFLFYPQTLIEYIFGPDYSGGETSLMILGVGFGIFVVTGLSRHAITAIGKTRTIFVVSAASLLLDIILNMVFIPLYGINGAALATAIAFGLANLILTFVLFHKYRIHPYSHRLLLSSTISIILIFALNWSAESYITTKFSFLAVVVGSFLISALCFSTLGLTKYDRTAIKTIIDR</sequence>
<dbReference type="GeneID" id="74527686"/>